<proteinExistence type="predicted"/>
<evidence type="ECO:0000256" key="4">
    <source>
        <dbReference type="SAM" id="MobiDB-lite"/>
    </source>
</evidence>
<dbReference type="Gene3D" id="3.30.40.100">
    <property type="match status" value="1"/>
</dbReference>
<reference evidence="7" key="1">
    <citation type="submission" date="2023-07" db="EMBL/GenBank/DDBJ databases">
        <title>Chromosome-level genome assembly of Artemia franciscana.</title>
        <authorList>
            <person name="Jo E."/>
        </authorList>
    </citation>
    <scope>NUCLEOTIDE SEQUENCE</scope>
    <source>
        <tissue evidence="7">Whole body</tissue>
    </source>
</reference>
<accession>A0AA88I7M8</accession>
<dbReference type="Gene3D" id="2.30.30.140">
    <property type="match status" value="1"/>
</dbReference>
<evidence type="ECO:0000313" key="7">
    <source>
        <dbReference type="EMBL" id="KAK2716762.1"/>
    </source>
</evidence>
<dbReference type="GO" id="GO:0005634">
    <property type="term" value="C:nucleus"/>
    <property type="evidence" value="ECO:0007669"/>
    <property type="project" value="TreeGrafter"/>
</dbReference>
<evidence type="ECO:0000313" key="8">
    <source>
        <dbReference type="Proteomes" id="UP001187531"/>
    </source>
</evidence>
<dbReference type="CDD" id="cd20145">
    <property type="entry name" value="PWWP_ZCWPW1"/>
    <property type="match status" value="1"/>
</dbReference>
<dbReference type="PROSITE" id="PS51050">
    <property type="entry name" value="ZF_CW"/>
    <property type="match status" value="1"/>
</dbReference>
<dbReference type="GO" id="GO:0008270">
    <property type="term" value="F:zinc ion binding"/>
    <property type="evidence" value="ECO:0007669"/>
    <property type="project" value="UniProtKB-KW"/>
</dbReference>
<gene>
    <name evidence="7" type="ORF">QYM36_007044</name>
</gene>
<sequence>MSPDKNVCANNDNAAVAEFAEENEERGLVEPEPVGNGVVRDGIESESSGEEAVSDEDPIELLQRRELELKTPANSDEEDDSLNSIKKQKRPLLKRFTKKKQKPAAQRSLNPTFEGMDGPNQREIPKERKEENMTKEVPSVVQSSSFEAEQVKKSAFDEPSKFNRDPGTWVQCTNSYCEKWRFLKKFRDPSLIPEVWTCSMNSDVTYNDCSIPEESWSKEEEVSSVYTAYVPGSLVWAKVRGYPWWPGMVVQDPEIDKFFQLDGFSELPVEYFVIFFDSGSLTSAWVATKDLKTYSAPDYTKETKEKRKRLLKAIEEANSVESLSLSERLKRYGMLEDQLFDSDGLVDHTKDAKKNHIAHSPLSSPNQG</sequence>
<dbReference type="Pfam" id="PF07496">
    <property type="entry name" value="zf-CW"/>
    <property type="match status" value="1"/>
</dbReference>
<evidence type="ECO:0000259" key="5">
    <source>
        <dbReference type="PROSITE" id="PS50812"/>
    </source>
</evidence>
<evidence type="ECO:0000259" key="6">
    <source>
        <dbReference type="PROSITE" id="PS51050"/>
    </source>
</evidence>
<feature type="compositionally biased region" description="Basic and acidic residues" evidence="4">
    <location>
        <begin position="123"/>
        <end position="134"/>
    </location>
</feature>
<evidence type="ECO:0000256" key="3">
    <source>
        <dbReference type="ARBA" id="ARBA00022833"/>
    </source>
</evidence>
<dbReference type="PANTHER" id="PTHR15999:SF2">
    <property type="entry name" value="ZINC FINGER CW-TYPE PWWP DOMAIN PROTEIN 1"/>
    <property type="match status" value="1"/>
</dbReference>
<dbReference type="InterPro" id="IPR000313">
    <property type="entry name" value="PWWP_dom"/>
</dbReference>
<protein>
    <recommendedName>
        <fullName evidence="9">Zinc finger CW-type PWWP domain protein 1</fullName>
    </recommendedName>
</protein>
<dbReference type="PROSITE" id="PS50812">
    <property type="entry name" value="PWWP"/>
    <property type="match status" value="1"/>
</dbReference>
<dbReference type="SMART" id="SM00293">
    <property type="entry name" value="PWWP"/>
    <property type="match status" value="1"/>
</dbReference>
<dbReference type="SUPFAM" id="SSF63748">
    <property type="entry name" value="Tudor/PWWP/MBT"/>
    <property type="match status" value="1"/>
</dbReference>
<dbReference type="InterPro" id="IPR011124">
    <property type="entry name" value="Znf_CW"/>
</dbReference>
<evidence type="ECO:0000256" key="1">
    <source>
        <dbReference type="ARBA" id="ARBA00022723"/>
    </source>
</evidence>
<feature type="domain" description="PWWP" evidence="5">
    <location>
        <begin position="231"/>
        <end position="297"/>
    </location>
</feature>
<name>A0AA88I7M8_ARTSF</name>
<comment type="caution">
    <text evidence="7">The sequence shown here is derived from an EMBL/GenBank/DDBJ whole genome shotgun (WGS) entry which is preliminary data.</text>
</comment>
<dbReference type="PANTHER" id="PTHR15999">
    <property type="entry name" value="ZINC FINGER CW-TYPE PWWP DOMAIN PROTEIN 1"/>
    <property type="match status" value="1"/>
</dbReference>
<keyword evidence="3" id="KW-0862">Zinc</keyword>
<feature type="domain" description="CW-type" evidence="6">
    <location>
        <begin position="163"/>
        <end position="217"/>
    </location>
</feature>
<keyword evidence="8" id="KW-1185">Reference proteome</keyword>
<feature type="compositionally biased region" description="Basic residues" evidence="4">
    <location>
        <begin position="86"/>
        <end position="102"/>
    </location>
</feature>
<keyword evidence="2" id="KW-0863">Zinc-finger</keyword>
<dbReference type="Pfam" id="PF00855">
    <property type="entry name" value="PWWP"/>
    <property type="match status" value="1"/>
</dbReference>
<evidence type="ECO:0000256" key="2">
    <source>
        <dbReference type="ARBA" id="ARBA00022771"/>
    </source>
</evidence>
<keyword evidence="1" id="KW-0479">Metal-binding</keyword>
<dbReference type="Proteomes" id="UP001187531">
    <property type="component" value="Unassembled WGS sequence"/>
</dbReference>
<feature type="compositionally biased region" description="Acidic residues" evidence="4">
    <location>
        <begin position="47"/>
        <end position="59"/>
    </location>
</feature>
<dbReference type="InterPro" id="IPR042778">
    <property type="entry name" value="ZCWPW1/ZCWPW2"/>
</dbReference>
<organism evidence="7 8">
    <name type="scientific">Artemia franciscana</name>
    <name type="common">Brine shrimp</name>
    <name type="synonym">Artemia sanfranciscana</name>
    <dbReference type="NCBI Taxonomy" id="6661"/>
    <lineage>
        <taxon>Eukaryota</taxon>
        <taxon>Metazoa</taxon>
        <taxon>Ecdysozoa</taxon>
        <taxon>Arthropoda</taxon>
        <taxon>Crustacea</taxon>
        <taxon>Branchiopoda</taxon>
        <taxon>Anostraca</taxon>
        <taxon>Artemiidae</taxon>
        <taxon>Artemia</taxon>
    </lineage>
</organism>
<evidence type="ECO:0008006" key="9">
    <source>
        <dbReference type="Google" id="ProtNLM"/>
    </source>
</evidence>
<feature type="region of interest" description="Disordered" evidence="4">
    <location>
        <begin position="21"/>
        <end position="146"/>
    </location>
</feature>
<dbReference type="AlphaFoldDB" id="A0AA88I7M8"/>
<dbReference type="EMBL" id="JAVRJZ010000011">
    <property type="protein sequence ID" value="KAK2716762.1"/>
    <property type="molecule type" value="Genomic_DNA"/>
</dbReference>